<gene>
    <name evidence="1" type="ORF">GCM10022404_22940</name>
</gene>
<dbReference type="Proteomes" id="UP001399917">
    <property type="component" value="Unassembled WGS sequence"/>
</dbReference>
<sequence length="72" mass="7803">MVIGQKGRQRDAQFALFGFIARGQRHIEGDHARLDFLGVADRDLTGLGGLKTRGKAGEEAHTGGILRLCQLT</sequence>
<reference evidence="2" key="1">
    <citation type="journal article" date="2019" name="Int. J. Syst. Evol. Microbiol.">
        <title>The Global Catalogue of Microorganisms (GCM) 10K type strain sequencing project: providing services to taxonomists for standard genome sequencing and annotation.</title>
        <authorList>
            <consortium name="The Broad Institute Genomics Platform"/>
            <consortium name="The Broad Institute Genome Sequencing Center for Infectious Disease"/>
            <person name="Wu L."/>
            <person name="Ma J."/>
        </authorList>
    </citation>
    <scope>NUCLEOTIDE SEQUENCE [LARGE SCALE GENOMIC DNA]</scope>
    <source>
        <strain evidence="2">JCM 17190</strain>
    </source>
</reference>
<comment type="caution">
    <text evidence="1">The sequence shown here is derived from an EMBL/GenBank/DDBJ whole genome shotgun (WGS) entry which is preliminary data.</text>
</comment>
<accession>A0ABP7KBW0</accession>
<protein>
    <submittedName>
        <fullName evidence="1">Uncharacterized protein</fullName>
    </submittedName>
</protein>
<evidence type="ECO:0000313" key="1">
    <source>
        <dbReference type="EMBL" id="GAA3872475.1"/>
    </source>
</evidence>
<name>A0ABP7KBW0_9RHOB</name>
<organism evidence="1 2">
    <name type="scientific">Celeribacter arenosi</name>
    <dbReference type="NCBI Taxonomy" id="792649"/>
    <lineage>
        <taxon>Bacteria</taxon>
        <taxon>Pseudomonadati</taxon>
        <taxon>Pseudomonadota</taxon>
        <taxon>Alphaproteobacteria</taxon>
        <taxon>Rhodobacterales</taxon>
        <taxon>Roseobacteraceae</taxon>
        <taxon>Celeribacter</taxon>
    </lineage>
</organism>
<proteinExistence type="predicted"/>
<dbReference type="EMBL" id="BAABDF010000007">
    <property type="protein sequence ID" value="GAA3872475.1"/>
    <property type="molecule type" value="Genomic_DNA"/>
</dbReference>
<evidence type="ECO:0000313" key="2">
    <source>
        <dbReference type="Proteomes" id="UP001399917"/>
    </source>
</evidence>
<keyword evidence="2" id="KW-1185">Reference proteome</keyword>